<proteinExistence type="predicted"/>
<name>A0ABR3JSF3_9AGAR</name>
<keyword evidence="3" id="KW-1185">Reference proteome</keyword>
<feature type="compositionally biased region" description="Acidic residues" evidence="1">
    <location>
        <begin position="239"/>
        <end position="252"/>
    </location>
</feature>
<dbReference type="Proteomes" id="UP001556367">
    <property type="component" value="Unassembled WGS sequence"/>
</dbReference>
<evidence type="ECO:0000313" key="2">
    <source>
        <dbReference type="EMBL" id="KAL0958789.1"/>
    </source>
</evidence>
<reference evidence="3" key="1">
    <citation type="submission" date="2024-06" db="EMBL/GenBank/DDBJ databases">
        <title>Multi-omics analyses provide insights into the biosynthesis of the anticancer antibiotic pleurotin in Hohenbuehelia grisea.</title>
        <authorList>
            <person name="Weaver J.A."/>
            <person name="Alberti F."/>
        </authorList>
    </citation>
    <scope>NUCLEOTIDE SEQUENCE [LARGE SCALE GENOMIC DNA]</scope>
    <source>
        <strain evidence="3">T-177</strain>
    </source>
</reference>
<evidence type="ECO:0000313" key="3">
    <source>
        <dbReference type="Proteomes" id="UP001556367"/>
    </source>
</evidence>
<evidence type="ECO:0000256" key="1">
    <source>
        <dbReference type="SAM" id="MobiDB-lite"/>
    </source>
</evidence>
<sequence>MEAWFFTSIFRCSTDVERAQVLFPQIASQWARRLCFTPNNASDQIDITIFRRVRRIFLEYNGVKSALCFGNITVAVGAVELDILNNCATSLPFLISIRTAFPSLRVLRIRQVMPWCHLCNIHNFLEFSRAPQTITYTGGVGLPIHFARVLSALQHLHTVEFSSAYFLNRNAGTYDLDDNSLLWTGECTSCMLLLSSDEEFRDEILAKKKSPIIRPPSLEIVRWSFLMNGEIEECSSSSESEEDGENDEIGDL</sequence>
<organism evidence="2 3">
    <name type="scientific">Hohenbuehelia grisea</name>
    <dbReference type="NCBI Taxonomy" id="104357"/>
    <lineage>
        <taxon>Eukaryota</taxon>
        <taxon>Fungi</taxon>
        <taxon>Dikarya</taxon>
        <taxon>Basidiomycota</taxon>
        <taxon>Agaricomycotina</taxon>
        <taxon>Agaricomycetes</taxon>
        <taxon>Agaricomycetidae</taxon>
        <taxon>Agaricales</taxon>
        <taxon>Pleurotineae</taxon>
        <taxon>Pleurotaceae</taxon>
        <taxon>Hohenbuehelia</taxon>
    </lineage>
</organism>
<protein>
    <submittedName>
        <fullName evidence="2">Uncharacterized protein</fullName>
    </submittedName>
</protein>
<accession>A0ABR3JSF3</accession>
<gene>
    <name evidence="2" type="ORF">HGRIS_014110</name>
</gene>
<comment type="caution">
    <text evidence="2">The sequence shown here is derived from an EMBL/GenBank/DDBJ whole genome shotgun (WGS) entry which is preliminary data.</text>
</comment>
<dbReference type="EMBL" id="JASNQZ010000003">
    <property type="protein sequence ID" value="KAL0958789.1"/>
    <property type="molecule type" value="Genomic_DNA"/>
</dbReference>
<feature type="region of interest" description="Disordered" evidence="1">
    <location>
        <begin position="233"/>
        <end position="252"/>
    </location>
</feature>